<dbReference type="GO" id="GO:0005737">
    <property type="term" value="C:cytoplasm"/>
    <property type="evidence" value="ECO:0007669"/>
    <property type="project" value="UniProtKB-SubCell"/>
</dbReference>
<keyword evidence="15" id="KW-1185">Reference proteome</keyword>
<evidence type="ECO:0000256" key="3">
    <source>
        <dbReference type="ARBA" id="ARBA00021035"/>
    </source>
</evidence>
<comment type="subcellular location">
    <subcellularLocation>
        <location evidence="1 10">Cytoplasm</location>
    </subcellularLocation>
</comment>
<dbReference type="InterPro" id="IPR022635">
    <property type="entry name" value="DNA_polIII_beta_C"/>
</dbReference>
<keyword evidence="5 10" id="KW-0808">Transferase</keyword>
<keyword evidence="7 10" id="KW-0235">DNA replication</keyword>
<gene>
    <name evidence="14" type="ORF">SAMN04489758_1461</name>
</gene>
<dbReference type="InterPro" id="IPR046938">
    <property type="entry name" value="DNA_clamp_sf"/>
</dbReference>
<evidence type="ECO:0000256" key="7">
    <source>
        <dbReference type="ARBA" id="ARBA00022705"/>
    </source>
</evidence>
<feature type="domain" description="DNA polymerase III beta sliding clamp central" evidence="12">
    <location>
        <begin position="134"/>
        <end position="244"/>
    </location>
</feature>
<reference evidence="15" key="1">
    <citation type="submission" date="2016-10" db="EMBL/GenBank/DDBJ databases">
        <authorList>
            <person name="Varghese N."/>
            <person name="Submissions S."/>
        </authorList>
    </citation>
    <scope>NUCLEOTIDE SEQUENCE [LARGE SCALE GENOMIC DNA]</scope>
    <source>
        <strain evidence="15">DSM 1551</strain>
    </source>
</reference>
<keyword evidence="9" id="KW-0238">DNA-binding</keyword>
<dbReference type="Pfam" id="PF00712">
    <property type="entry name" value="DNA_pol3_beta"/>
    <property type="match status" value="1"/>
</dbReference>
<evidence type="ECO:0000259" key="13">
    <source>
        <dbReference type="Pfam" id="PF02768"/>
    </source>
</evidence>
<name>A0A1I0H9P2_9FIRM</name>
<dbReference type="Pfam" id="PF02767">
    <property type="entry name" value="DNA_pol3_beta_2"/>
    <property type="match status" value="1"/>
</dbReference>
<evidence type="ECO:0000313" key="15">
    <source>
        <dbReference type="Proteomes" id="UP000198558"/>
    </source>
</evidence>
<evidence type="ECO:0000259" key="12">
    <source>
        <dbReference type="Pfam" id="PF02767"/>
    </source>
</evidence>
<evidence type="ECO:0000313" key="14">
    <source>
        <dbReference type="EMBL" id="SET80463.1"/>
    </source>
</evidence>
<evidence type="ECO:0000256" key="8">
    <source>
        <dbReference type="ARBA" id="ARBA00022932"/>
    </source>
</evidence>
<dbReference type="GeneID" id="78289363"/>
<protein>
    <recommendedName>
        <fullName evidence="3 10">Beta sliding clamp</fullName>
    </recommendedName>
</protein>
<dbReference type="PANTHER" id="PTHR30478">
    <property type="entry name" value="DNA POLYMERASE III SUBUNIT BETA"/>
    <property type="match status" value="1"/>
</dbReference>
<keyword evidence="6 10" id="KW-0548">Nucleotidyltransferase</keyword>
<dbReference type="PANTHER" id="PTHR30478:SF0">
    <property type="entry name" value="BETA SLIDING CLAMP"/>
    <property type="match status" value="1"/>
</dbReference>
<dbReference type="GO" id="GO:0009360">
    <property type="term" value="C:DNA polymerase III complex"/>
    <property type="evidence" value="ECO:0007669"/>
    <property type="project" value="InterPro"/>
</dbReference>
<dbReference type="GO" id="GO:0006271">
    <property type="term" value="P:DNA strand elongation involved in DNA replication"/>
    <property type="evidence" value="ECO:0007669"/>
    <property type="project" value="TreeGrafter"/>
</dbReference>
<evidence type="ECO:0000256" key="9">
    <source>
        <dbReference type="ARBA" id="ARBA00023125"/>
    </source>
</evidence>
<feature type="domain" description="DNA polymerase III beta sliding clamp C-terminal" evidence="13">
    <location>
        <begin position="247"/>
        <end position="367"/>
    </location>
</feature>
<dbReference type="InterPro" id="IPR022634">
    <property type="entry name" value="DNA_polIII_beta_N"/>
</dbReference>
<comment type="subunit">
    <text evidence="10">Forms a ring-shaped head-to-tail homodimer around DNA.</text>
</comment>
<keyword evidence="8 10" id="KW-0239">DNA-directed DNA polymerase</keyword>
<evidence type="ECO:0000256" key="10">
    <source>
        <dbReference type="PIRNR" id="PIRNR000804"/>
    </source>
</evidence>
<comment type="similarity">
    <text evidence="2 10">Belongs to the beta sliding clamp family.</text>
</comment>
<proteinExistence type="inferred from homology"/>
<dbReference type="InterPro" id="IPR022637">
    <property type="entry name" value="DNA_polIII_beta_cen"/>
</dbReference>
<dbReference type="NCBIfam" id="TIGR00663">
    <property type="entry name" value="dnan"/>
    <property type="match status" value="1"/>
</dbReference>
<sequence>MDFKIKRLKLLNALSKTTKAVSIRSPLPVLTGIKFDLQENCLILTGSDSDITIQTRIEKDEDLIINQTGGVVLNSRYILDIVRKIDSDEISIHTIDGALTRISGSNSKFDLNGTDILDYPRIDLSKTGTKVLLNSLILKDIISQTKFAASDKENKPILTGINFKAANHQLECTATDSYRLAKKIVSLDEDVTFNITIPQKSLDEISKIIESDEMIEMYVSDRKVLYVFNNNIIQTRLIDGSFPDTNRLIPDSFDYELDLDTHYLLNAIDRVSLLTNEQNNIIKLDMDPDKIVLSSYMQEIGSVEEILDNAFYKGEPLSISFSSKYANDAIRAFNEPKIKILFTGEMKPFIIKDYEKDDVIQLVLPVRTF</sequence>
<feature type="domain" description="DNA polymerase III beta sliding clamp N-terminal" evidence="11">
    <location>
        <begin position="1"/>
        <end position="122"/>
    </location>
</feature>
<evidence type="ECO:0000256" key="5">
    <source>
        <dbReference type="ARBA" id="ARBA00022679"/>
    </source>
</evidence>
<dbReference type="Gene3D" id="3.10.150.10">
    <property type="entry name" value="DNA Polymerase III, subunit A, domain 2"/>
    <property type="match status" value="1"/>
</dbReference>
<evidence type="ECO:0000256" key="2">
    <source>
        <dbReference type="ARBA" id="ARBA00010752"/>
    </source>
</evidence>
<dbReference type="Pfam" id="PF02768">
    <property type="entry name" value="DNA_pol3_beta_3"/>
    <property type="match status" value="1"/>
</dbReference>
<comment type="function">
    <text evidence="10">Confers DNA tethering and processivity to DNA polymerases and other proteins. Acts as a clamp, forming a ring around DNA (a reaction catalyzed by the clamp-loading complex) which diffuses in an ATP-independent manner freely and bidirectionally along dsDNA. Initially characterized for its ability to contact the catalytic subunit of DNA polymerase III (Pol III), a complex, multichain enzyme responsible for most of the replicative synthesis in bacteria; Pol III exhibits 3'-5' exonuclease proofreading activity. The beta chain is required for initiation of replication as well as for processivity of DNA replication.</text>
</comment>
<dbReference type="SUPFAM" id="SSF55979">
    <property type="entry name" value="DNA clamp"/>
    <property type="match status" value="3"/>
</dbReference>
<evidence type="ECO:0000259" key="11">
    <source>
        <dbReference type="Pfam" id="PF00712"/>
    </source>
</evidence>
<evidence type="ECO:0000256" key="1">
    <source>
        <dbReference type="ARBA" id="ARBA00004496"/>
    </source>
</evidence>
<dbReference type="OrthoDB" id="8421503at2"/>
<accession>A0A1I0H9P2</accession>
<dbReference type="GO" id="GO:0003677">
    <property type="term" value="F:DNA binding"/>
    <property type="evidence" value="ECO:0007669"/>
    <property type="project" value="UniProtKB-UniRule"/>
</dbReference>
<dbReference type="AlphaFoldDB" id="A0A1I0H9P2"/>
<dbReference type="EMBL" id="FOIN01000046">
    <property type="protein sequence ID" value="SET80463.1"/>
    <property type="molecule type" value="Genomic_DNA"/>
</dbReference>
<dbReference type="CDD" id="cd00140">
    <property type="entry name" value="beta_clamp"/>
    <property type="match status" value="1"/>
</dbReference>
<dbReference type="InterPro" id="IPR001001">
    <property type="entry name" value="DNA_polIII_beta"/>
</dbReference>
<dbReference type="PIRSF" id="PIRSF000804">
    <property type="entry name" value="DNA_pol_III_b"/>
    <property type="match status" value="1"/>
</dbReference>
<dbReference type="RefSeq" id="WP_092356316.1">
    <property type="nucleotide sequence ID" value="NZ_FOIN01000046.1"/>
</dbReference>
<evidence type="ECO:0000256" key="4">
    <source>
        <dbReference type="ARBA" id="ARBA00022490"/>
    </source>
</evidence>
<keyword evidence="4 10" id="KW-0963">Cytoplasm</keyword>
<dbReference type="GO" id="GO:0008408">
    <property type="term" value="F:3'-5' exonuclease activity"/>
    <property type="evidence" value="ECO:0007669"/>
    <property type="project" value="InterPro"/>
</dbReference>
<dbReference type="Proteomes" id="UP000198558">
    <property type="component" value="Unassembled WGS sequence"/>
</dbReference>
<dbReference type="GO" id="GO:0003887">
    <property type="term" value="F:DNA-directed DNA polymerase activity"/>
    <property type="evidence" value="ECO:0007669"/>
    <property type="project" value="UniProtKB-UniRule"/>
</dbReference>
<dbReference type="Gene3D" id="3.70.10.10">
    <property type="match status" value="1"/>
</dbReference>
<evidence type="ECO:0000256" key="6">
    <source>
        <dbReference type="ARBA" id="ARBA00022695"/>
    </source>
</evidence>
<organism evidence="14 15">
    <name type="scientific">Thomasclavelia cocleata</name>
    <dbReference type="NCBI Taxonomy" id="69824"/>
    <lineage>
        <taxon>Bacteria</taxon>
        <taxon>Bacillati</taxon>
        <taxon>Bacillota</taxon>
        <taxon>Erysipelotrichia</taxon>
        <taxon>Erysipelotrichales</taxon>
        <taxon>Coprobacillaceae</taxon>
        <taxon>Thomasclavelia</taxon>
    </lineage>
</organism>
<dbReference type="SMART" id="SM00480">
    <property type="entry name" value="POL3Bc"/>
    <property type="match status" value="1"/>
</dbReference>